<feature type="transmembrane region" description="Helical" evidence="1">
    <location>
        <begin position="259"/>
        <end position="282"/>
    </location>
</feature>
<feature type="non-terminal residue" evidence="2">
    <location>
        <position position="1"/>
    </location>
</feature>
<organism evidence="2 3">
    <name type="scientific">Mya arenaria</name>
    <name type="common">Soft-shell clam</name>
    <dbReference type="NCBI Taxonomy" id="6604"/>
    <lineage>
        <taxon>Eukaryota</taxon>
        <taxon>Metazoa</taxon>
        <taxon>Spiralia</taxon>
        <taxon>Lophotrochozoa</taxon>
        <taxon>Mollusca</taxon>
        <taxon>Bivalvia</taxon>
        <taxon>Autobranchia</taxon>
        <taxon>Heteroconchia</taxon>
        <taxon>Euheterodonta</taxon>
        <taxon>Imparidentia</taxon>
        <taxon>Neoheterodontei</taxon>
        <taxon>Myida</taxon>
        <taxon>Myoidea</taxon>
        <taxon>Myidae</taxon>
        <taxon>Mya</taxon>
    </lineage>
</organism>
<dbReference type="Gene3D" id="1.20.1250.20">
    <property type="entry name" value="MFS general substrate transporter like domains"/>
    <property type="match status" value="1"/>
</dbReference>
<keyword evidence="1" id="KW-0812">Transmembrane</keyword>
<name>A0ABY7DY59_MYAAR</name>
<keyword evidence="1" id="KW-1133">Transmembrane helix</keyword>
<feature type="transmembrane region" description="Helical" evidence="1">
    <location>
        <begin position="565"/>
        <end position="588"/>
    </location>
</feature>
<feature type="transmembrane region" description="Helical" evidence="1">
    <location>
        <begin position="322"/>
        <end position="343"/>
    </location>
</feature>
<feature type="transmembrane region" description="Helical" evidence="1">
    <location>
        <begin position="530"/>
        <end position="553"/>
    </location>
</feature>
<keyword evidence="3" id="KW-1185">Reference proteome</keyword>
<dbReference type="InterPro" id="IPR011701">
    <property type="entry name" value="MFS"/>
</dbReference>
<gene>
    <name evidence="2" type="ORF">MAR_008115</name>
</gene>
<evidence type="ECO:0000313" key="3">
    <source>
        <dbReference type="Proteomes" id="UP001164746"/>
    </source>
</evidence>
<keyword evidence="1" id="KW-0472">Membrane</keyword>
<feature type="transmembrane region" description="Helical" evidence="1">
    <location>
        <begin position="407"/>
        <end position="426"/>
    </location>
</feature>
<dbReference type="PANTHER" id="PTHR11360:SF284">
    <property type="entry name" value="EG:103B4.3 PROTEIN-RELATED"/>
    <property type="match status" value="1"/>
</dbReference>
<feature type="transmembrane region" description="Helical" evidence="1">
    <location>
        <begin position="288"/>
        <end position="315"/>
    </location>
</feature>
<evidence type="ECO:0008006" key="4">
    <source>
        <dbReference type="Google" id="ProtNLM"/>
    </source>
</evidence>
<evidence type="ECO:0000313" key="2">
    <source>
        <dbReference type="EMBL" id="WAR01557.1"/>
    </source>
</evidence>
<evidence type="ECO:0000256" key="1">
    <source>
        <dbReference type="SAM" id="Phobius"/>
    </source>
</evidence>
<dbReference type="InterPro" id="IPR050327">
    <property type="entry name" value="Proton-linked_MCT"/>
</dbReference>
<protein>
    <recommendedName>
        <fullName evidence="4">Major facilitator superfamily (MFS) profile domain-containing protein</fullName>
    </recommendedName>
</protein>
<feature type="transmembrane region" description="Helical" evidence="1">
    <location>
        <begin position="355"/>
        <end position="374"/>
    </location>
</feature>
<dbReference type="InterPro" id="IPR036259">
    <property type="entry name" value="MFS_trans_sf"/>
</dbReference>
<reference evidence="2" key="1">
    <citation type="submission" date="2022-11" db="EMBL/GenBank/DDBJ databases">
        <title>Centuries of genome instability and evolution in soft-shell clam transmissible cancer (bioRxiv).</title>
        <authorList>
            <person name="Hart S.F.M."/>
            <person name="Yonemitsu M.A."/>
            <person name="Giersch R.M."/>
            <person name="Beal B.F."/>
            <person name="Arriagada G."/>
            <person name="Davis B.W."/>
            <person name="Ostrander E.A."/>
            <person name="Goff S.P."/>
            <person name="Metzger M.J."/>
        </authorList>
    </citation>
    <scope>NUCLEOTIDE SEQUENCE</scope>
    <source>
        <strain evidence="2">MELC-2E11</strain>
        <tissue evidence="2">Siphon/mantle</tissue>
    </source>
</reference>
<accession>A0ABY7DY59</accession>
<dbReference type="Proteomes" id="UP001164746">
    <property type="component" value="Chromosome 4"/>
</dbReference>
<dbReference type="SUPFAM" id="SSF103473">
    <property type="entry name" value="MFS general substrate transporter"/>
    <property type="match status" value="1"/>
</dbReference>
<dbReference type="PANTHER" id="PTHR11360">
    <property type="entry name" value="MONOCARBOXYLATE TRANSPORTER"/>
    <property type="match status" value="1"/>
</dbReference>
<feature type="transmembrane region" description="Helical" evidence="1">
    <location>
        <begin position="472"/>
        <end position="491"/>
    </location>
</feature>
<feature type="transmembrane region" description="Helical" evidence="1">
    <location>
        <begin position="497"/>
        <end position="518"/>
    </location>
</feature>
<feature type="transmembrane region" description="Helical" evidence="1">
    <location>
        <begin position="446"/>
        <end position="465"/>
    </location>
</feature>
<proteinExistence type="predicted"/>
<sequence>DECVTMGAHAVYVESIEDRNFLANTLLLENHNRLQDKPLEAVKSRSRSRQLQGWGNLLAVDTEKKNRNRNKNMKRAKQVAKKLKKADIDGVDGEATVEAPPEGGLSGWAVCGGSAVITSATAVVRTTVHVSVDSINTAFNVTKAGNKTTGNVTTPAPVPATTARNIDYNGCLNYLLANFPGSDDPGFINCVNLGVPTYHPCMENYFQGVDPATVPPVMQEICQFNLNQPQPLTAGNVFSATVTTDDEVVLLGAMLAVFLGYRITSVIGSVLVAAGFIVASFLDEEVAVTVLSAGVGGIGTALLRVAAIIAVLEYFDELRMRAIVLSGMGAVLINFLMIGITFIDGIDLNWTKTFKFQAIPAGISLVASFALKPLKLKSRRDRRGNQISGCGAKCSDYIFSGDLFTDIVFYLVVLVFLLDQTGRPIFSEGMQPIMEEKGFSQIKVDIQPFIENGGALLGLLLLLCWKRHDLPGNLAVLAAMDALIGILSLHVPEMTSYAWAAAYSAIFGFTDGVFASVLQDAIPEGFERRHIRIVAGILGFIGGVGTIASNWIAEALDDKFEGKHVPFYFSGACLLVAAVLALISRIVVVRRLDREQEEEETAPVEMAMEYGSRRY</sequence>
<dbReference type="Pfam" id="PF07690">
    <property type="entry name" value="MFS_1"/>
    <property type="match status" value="1"/>
</dbReference>
<dbReference type="EMBL" id="CP111015">
    <property type="protein sequence ID" value="WAR01557.1"/>
    <property type="molecule type" value="Genomic_DNA"/>
</dbReference>